<keyword evidence="3" id="KW-0274">FAD</keyword>
<evidence type="ECO:0000256" key="2">
    <source>
        <dbReference type="ARBA" id="ARBA00022630"/>
    </source>
</evidence>
<dbReference type="Gene3D" id="3.50.50.60">
    <property type="entry name" value="FAD/NAD(P)-binding domain"/>
    <property type="match status" value="1"/>
</dbReference>
<proteinExistence type="predicted"/>
<protein>
    <recommendedName>
        <fullName evidence="4">MnmG N-terminal domain-containing protein</fullName>
    </recommendedName>
</protein>
<dbReference type="Pfam" id="PF01134">
    <property type="entry name" value="GIDA"/>
    <property type="match status" value="1"/>
</dbReference>
<dbReference type="EMBL" id="JAJFAZ020000002">
    <property type="protein sequence ID" value="KAI5343207.1"/>
    <property type="molecule type" value="Genomic_DNA"/>
</dbReference>
<comment type="caution">
    <text evidence="5">The sequence shown here is derived from an EMBL/GenBank/DDBJ whole genome shotgun (WGS) entry which is preliminary data.</text>
</comment>
<name>A0AAD4ZDY3_PRUDU</name>
<evidence type="ECO:0000256" key="1">
    <source>
        <dbReference type="ARBA" id="ARBA00001974"/>
    </source>
</evidence>
<sequence length="94" mass="10432">MQPCNTAVGGPANSKLVHEVDALGGEIGKISERFQIICARLLPKPQQPLPHPSLLHLQPLLLILRCCLNLSRKQSKGNKLLQKQHKWMSNASHL</sequence>
<accession>A0AAD4ZDY3</accession>
<dbReference type="InterPro" id="IPR040131">
    <property type="entry name" value="MnmG_N"/>
</dbReference>
<dbReference type="Proteomes" id="UP001054821">
    <property type="component" value="Chromosome 2"/>
</dbReference>
<comment type="cofactor">
    <cofactor evidence="1">
        <name>FAD</name>
        <dbReference type="ChEBI" id="CHEBI:57692"/>
    </cofactor>
</comment>
<gene>
    <name evidence="5" type="ORF">L3X38_011083</name>
</gene>
<evidence type="ECO:0000259" key="4">
    <source>
        <dbReference type="Pfam" id="PF01134"/>
    </source>
</evidence>
<evidence type="ECO:0000313" key="5">
    <source>
        <dbReference type="EMBL" id="KAI5343207.1"/>
    </source>
</evidence>
<organism evidence="5 6">
    <name type="scientific">Prunus dulcis</name>
    <name type="common">Almond</name>
    <name type="synonym">Amygdalus dulcis</name>
    <dbReference type="NCBI Taxonomy" id="3755"/>
    <lineage>
        <taxon>Eukaryota</taxon>
        <taxon>Viridiplantae</taxon>
        <taxon>Streptophyta</taxon>
        <taxon>Embryophyta</taxon>
        <taxon>Tracheophyta</taxon>
        <taxon>Spermatophyta</taxon>
        <taxon>Magnoliopsida</taxon>
        <taxon>eudicotyledons</taxon>
        <taxon>Gunneridae</taxon>
        <taxon>Pentapetalae</taxon>
        <taxon>rosids</taxon>
        <taxon>fabids</taxon>
        <taxon>Rosales</taxon>
        <taxon>Rosaceae</taxon>
        <taxon>Amygdaloideae</taxon>
        <taxon>Amygdaleae</taxon>
        <taxon>Prunus</taxon>
    </lineage>
</organism>
<keyword evidence="2" id="KW-0285">Flavoprotein</keyword>
<reference evidence="5 6" key="1">
    <citation type="journal article" date="2022" name="G3 (Bethesda)">
        <title>Whole-genome sequence and methylome profiling of the almond [Prunus dulcis (Mill.) D.A. Webb] cultivar 'Nonpareil'.</title>
        <authorList>
            <person name="D'Amico-Willman K.M."/>
            <person name="Ouma W.Z."/>
            <person name="Meulia T."/>
            <person name="Sideli G.M."/>
            <person name="Gradziel T.M."/>
            <person name="Fresnedo-Ramirez J."/>
        </authorList>
    </citation>
    <scope>NUCLEOTIDE SEQUENCE [LARGE SCALE GENOMIC DNA]</scope>
    <source>
        <strain evidence="5">Clone GOH B32 T37-40</strain>
    </source>
</reference>
<dbReference type="AlphaFoldDB" id="A0AAD4ZDY3"/>
<dbReference type="InterPro" id="IPR036188">
    <property type="entry name" value="FAD/NAD-bd_sf"/>
</dbReference>
<evidence type="ECO:0000256" key="3">
    <source>
        <dbReference type="ARBA" id="ARBA00022827"/>
    </source>
</evidence>
<feature type="domain" description="MnmG N-terminal" evidence="4">
    <location>
        <begin position="2"/>
        <end position="36"/>
    </location>
</feature>
<evidence type="ECO:0000313" key="6">
    <source>
        <dbReference type="Proteomes" id="UP001054821"/>
    </source>
</evidence>
<keyword evidence="6" id="KW-1185">Reference proteome</keyword>